<protein>
    <recommendedName>
        <fullName evidence="3 8">Glutaminase</fullName>
        <ecNumber evidence="3 8">3.5.1.2</ecNumber>
    </recommendedName>
</protein>
<gene>
    <name evidence="8" type="primary">glsA</name>
    <name evidence="11" type="ORF">EV645_7308</name>
</gene>
<dbReference type="InterPro" id="IPR011992">
    <property type="entry name" value="EF-hand-dom_pair"/>
</dbReference>
<evidence type="ECO:0000256" key="7">
    <source>
        <dbReference type="ARBA" id="ARBA00049534"/>
    </source>
</evidence>
<dbReference type="InterPro" id="IPR041541">
    <property type="entry name" value="Glutaminase_EF-hand"/>
</dbReference>
<evidence type="ECO:0000256" key="5">
    <source>
        <dbReference type="ARBA" id="ARBA00022801"/>
    </source>
</evidence>
<evidence type="ECO:0000256" key="4">
    <source>
        <dbReference type="ARBA" id="ARBA00022737"/>
    </source>
</evidence>
<dbReference type="InterPro" id="IPR012338">
    <property type="entry name" value="Beta-lactam/transpept-like"/>
</dbReference>
<dbReference type="SUPFAM" id="SSF47473">
    <property type="entry name" value="EF-hand"/>
    <property type="match status" value="1"/>
</dbReference>
<evidence type="ECO:0000256" key="2">
    <source>
        <dbReference type="ARBA" id="ARBA00011881"/>
    </source>
</evidence>
<dbReference type="RefSeq" id="WP_130448758.1">
    <property type="nucleotide sequence ID" value="NZ_SHKR01000017.1"/>
</dbReference>
<dbReference type="InterPro" id="IPR015868">
    <property type="entry name" value="Glutaminase"/>
</dbReference>
<evidence type="ECO:0000256" key="3">
    <source>
        <dbReference type="ARBA" id="ARBA00012918"/>
    </source>
</evidence>
<feature type="region of interest" description="Disordered" evidence="9">
    <location>
        <begin position="452"/>
        <end position="488"/>
    </location>
</feature>
<evidence type="ECO:0000256" key="9">
    <source>
        <dbReference type="SAM" id="MobiDB-lite"/>
    </source>
</evidence>
<dbReference type="PANTHER" id="PTHR12544:SF29">
    <property type="entry name" value="GLUTAMINASE"/>
    <property type="match status" value="1"/>
</dbReference>
<evidence type="ECO:0000259" key="10">
    <source>
        <dbReference type="Pfam" id="PF17959"/>
    </source>
</evidence>
<dbReference type="GO" id="GO:0004359">
    <property type="term" value="F:glutaminase activity"/>
    <property type="evidence" value="ECO:0007669"/>
    <property type="project" value="UniProtKB-UniRule"/>
</dbReference>
<dbReference type="Pfam" id="PF17959">
    <property type="entry name" value="EF-hand_14"/>
    <property type="match status" value="1"/>
</dbReference>
<dbReference type="AlphaFoldDB" id="A0A4Q7W209"/>
<keyword evidence="12" id="KW-1185">Reference proteome</keyword>
<feature type="binding site" evidence="8">
    <location>
        <position position="264"/>
    </location>
    <ligand>
        <name>substrate</name>
    </ligand>
</feature>
<accession>A0A4Q7W209</accession>
<comment type="subunit">
    <text evidence="2 8">Homotetramer.</text>
</comment>
<evidence type="ECO:0000256" key="6">
    <source>
        <dbReference type="ARBA" id="ARBA00023043"/>
    </source>
</evidence>
<feature type="binding site" evidence="8">
    <location>
        <position position="364"/>
    </location>
    <ligand>
        <name>substrate</name>
    </ligand>
</feature>
<evidence type="ECO:0000256" key="8">
    <source>
        <dbReference type="HAMAP-Rule" id="MF_00313"/>
    </source>
</evidence>
<dbReference type="GO" id="GO:0006543">
    <property type="term" value="P:L-glutamine catabolic process"/>
    <property type="evidence" value="ECO:0007669"/>
    <property type="project" value="TreeGrafter"/>
</dbReference>
<feature type="domain" description="Glutaminase EF-hand" evidence="10">
    <location>
        <begin position="12"/>
        <end position="94"/>
    </location>
</feature>
<proteinExistence type="inferred from homology"/>
<keyword evidence="5 8" id="KW-0378">Hydrolase</keyword>
<dbReference type="GO" id="GO:0006537">
    <property type="term" value="P:glutamate biosynthetic process"/>
    <property type="evidence" value="ECO:0007669"/>
    <property type="project" value="TreeGrafter"/>
</dbReference>
<comment type="catalytic activity">
    <reaction evidence="7 8">
        <text>L-glutamine + H2O = L-glutamate + NH4(+)</text>
        <dbReference type="Rhea" id="RHEA:15889"/>
        <dbReference type="ChEBI" id="CHEBI:15377"/>
        <dbReference type="ChEBI" id="CHEBI:28938"/>
        <dbReference type="ChEBI" id="CHEBI:29985"/>
        <dbReference type="ChEBI" id="CHEBI:58359"/>
        <dbReference type="EC" id="3.5.1.2"/>
    </reaction>
</comment>
<reference evidence="11 12" key="1">
    <citation type="journal article" date="2015" name="Stand. Genomic Sci.">
        <title>Genomic Encyclopedia of Bacterial and Archaeal Type Strains, Phase III: the genomes of soil and plant-associated and newly described type strains.</title>
        <authorList>
            <person name="Whitman W.B."/>
            <person name="Woyke T."/>
            <person name="Klenk H.P."/>
            <person name="Zhou Y."/>
            <person name="Lilburn T.G."/>
            <person name="Beck B.J."/>
            <person name="De Vos P."/>
            <person name="Vandamme P."/>
            <person name="Eisen J.A."/>
            <person name="Garrity G."/>
            <person name="Hugenholtz P."/>
            <person name="Kyrpides N.C."/>
        </authorList>
    </citation>
    <scope>NUCLEOTIDE SEQUENCE [LARGE SCALE GENOMIC DNA]</scope>
    <source>
        <strain evidence="11 12">VKM Ac-2540</strain>
    </source>
</reference>
<comment type="similarity">
    <text evidence="1 8">Belongs to the glutaminase family.</text>
</comment>
<dbReference type="Pfam" id="PF04960">
    <property type="entry name" value="Glutaminase"/>
    <property type="match status" value="1"/>
</dbReference>
<comment type="caution">
    <text evidence="11">The sequence shown here is derived from an EMBL/GenBank/DDBJ whole genome shotgun (WGS) entry which is preliminary data.</text>
</comment>
<feature type="binding site" evidence="8">
    <location>
        <position position="212"/>
    </location>
    <ligand>
        <name>substrate</name>
    </ligand>
</feature>
<feature type="binding site" evidence="8">
    <location>
        <position position="346"/>
    </location>
    <ligand>
        <name>substrate</name>
    </ligand>
</feature>
<keyword evidence="8" id="KW-0007">Acetylation</keyword>
<feature type="binding site" evidence="8">
    <location>
        <position position="257"/>
    </location>
    <ligand>
        <name>substrate</name>
    </ligand>
</feature>
<evidence type="ECO:0000313" key="11">
    <source>
        <dbReference type="EMBL" id="RZU03282.1"/>
    </source>
</evidence>
<dbReference type="PANTHER" id="PTHR12544">
    <property type="entry name" value="GLUTAMINASE"/>
    <property type="match status" value="1"/>
</dbReference>
<dbReference type="NCBIfam" id="TIGR03814">
    <property type="entry name" value="Gln_ase"/>
    <property type="match status" value="1"/>
</dbReference>
<dbReference type="Proteomes" id="UP000292027">
    <property type="component" value="Unassembled WGS sequence"/>
</dbReference>
<name>A0A4Q7W209_9ACTN</name>
<keyword evidence="6" id="KW-0040">ANK repeat</keyword>
<evidence type="ECO:0000313" key="12">
    <source>
        <dbReference type="Proteomes" id="UP000292027"/>
    </source>
</evidence>
<sequence>MDVSESELLRTFTSVDKDDNGRVWAWELLSSLGQAGIQPTDPRVRAALADVRGEDGREIRIDIQPVEIDFRQYAEIAQHGDGVVYRALAGQLAVSPEEFREYARSIEAMYADLLPNRDGHVADYIPTLRDADPEKFGIAICTADGQVFSIGDTTDEFSVQSTSKPFNYAIALEQLGPEEVHRWVGQEQSGGPFNDPNLSLGRDGRPRNPMINAGAIGTLALVDTGQDQSARFTTVRDTWAAMTGKRPELHGATFLAERDTGFGNVRFANGLMQANKLRGARPNDRRAPEDAVEFYTMICSLNLNAELLARAGATLANGGVAPSGERVFSPETAGRVLAVMGHSGMYDGSGEFSDQVGLPAKSGVSGNVMMVVPSEGLAVVTYSPRLDPTGNSVRGVEVCKRFVNEFGLHPYRGTGAERGRPAAAGSGQQFAGALNEADRRAEAASAVDRALGGLSRPGTGGAGVLQTTDAERTGVAATRRAAQPGQQL</sequence>
<dbReference type="EC" id="3.5.1.2" evidence="3 8"/>
<feature type="binding site" evidence="8">
    <location>
        <position position="295"/>
    </location>
    <ligand>
        <name>substrate</name>
    </ligand>
</feature>
<organism evidence="11 12">
    <name type="scientific">Kribbella rubisoli</name>
    <dbReference type="NCBI Taxonomy" id="3075929"/>
    <lineage>
        <taxon>Bacteria</taxon>
        <taxon>Bacillati</taxon>
        <taxon>Actinomycetota</taxon>
        <taxon>Actinomycetes</taxon>
        <taxon>Propionibacteriales</taxon>
        <taxon>Kribbellaceae</taxon>
        <taxon>Kribbella</taxon>
    </lineage>
</organism>
<evidence type="ECO:0000256" key="1">
    <source>
        <dbReference type="ARBA" id="ARBA00011076"/>
    </source>
</evidence>
<dbReference type="Gene3D" id="3.40.710.10">
    <property type="entry name" value="DD-peptidase/beta-lactamase superfamily"/>
    <property type="match status" value="1"/>
</dbReference>
<dbReference type="SUPFAM" id="SSF56601">
    <property type="entry name" value="beta-lactamase/transpeptidase-like"/>
    <property type="match status" value="1"/>
</dbReference>
<dbReference type="EMBL" id="SHKR01000017">
    <property type="protein sequence ID" value="RZU03282.1"/>
    <property type="molecule type" value="Genomic_DNA"/>
</dbReference>
<dbReference type="HAMAP" id="MF_00313">
    <property type="entry name" value="Glutaminase"/>
    <property type="match status" value="1"/>
</dbReference>
<keyword evidence="4" id="KW-0677">Repeat</keyword>
<dbReference type="OrthoDB" id="9788822at2"/>
<feature type="binding site" evidence="8">
    <location>
        <position position="161"/>
    </location>
    <ligand>
        <name>substrate</name>
    </ligand>
</feature>